<protein>
    <submittedName>
        <fullName evidence="2">Uncharacterized protein</fullName>
    </submittedName>
</protein>
<evidence type="ECO:0000313" key="2">
    <source>
        <dbReference type="EMBL" id="GHH79735.1"/>
    </source>
</evidence>
<feature type="transmembrane region" description="Helical" evidence="1">
    <location>
        <begin position="40"/>
        <end position="57"/>
    </location>
</feature>
<dbReference type="AlphaFoldDB" id="A0A919KZZ1"/>
<keyword evidence="1" id="KW-0812">Transmembrane</keyword>
<comment type="caution">
    <text evidence="2">The sequence shown here is derived from an EMBL/GenBank/DDBJ whole genome shotgun (WGS) entry which is preliminary data.</text>
</comment>
<keyword evidence="1" id="KW-0472">Membrane</keyword>
<keyword evidence="3" id="KW-1185">Reference proteome</keyword>
<dbReference type="Proteomes" id="UP000627369">
    <property type="component" value="Unassembled WGS sequence"/>
</dbReference>
<proteinExistence type="predicted"/>
<reference evidence="2" key="2">
    <citation type="submission" date="2020-09" db="EMBL/GenBank/DDBJ databases">
        <authorList>
            <person name="Sun Q."/>
            <person name="Zhou Y."/>
        </authorList>
    </citation>
    <scope>NUCLEOTIDE SEQUENCE</scope>
    <source>
        <strain evidence="2">CGMCC 4.7398</strain>
    </source>
</reference>
<accession>A0A919KZZ1</accession>
<keyword evidence="1" id="KW-1133">Transmembrane helix</keyword>
<name>A0A919KZZ1_9MICO</name>
<sequence length="209" mass="20904">MLTPSSGAVGFGRALLWAAVVLGLALTAHLEAGGHVPPAEAIALLGALLLAVTSVAVRRQIRWPGGLALAGIGQYGLHQVFSFLGGACAPSTLPDGGASSGAHAHLAGSAAGTLGECIGAGPTAIGPGMFVWHALATVVSVGLLVGVERGVWLLASWLVRPLLVEPLWVPVTRRAPALVALETPSGSVDVDVAPGRGPPSSVWAMYLAA</sequence>
<dbReference type="EMBL" id="BNAS01000010">
    <property type="protein sequence ID" value="GHH79735.1"/>
    <property type="molecule type" value="Genomic_DNA"/>
</dbReference>
<dbReference type="RefSeq" id="WP_189671661.1">
    <property type="nucleotide sequence ID" value="NZ_BNAS01000010.1"/>
</dbReference>
<organism evidence="2 3">
    <name type="scientific">Promicromonospora soli</name>
    <dbReference type="NCBI Taxonomy" id="2035533"/>
    <lineage>
        <taxon>Bacteria</taxon>
        <taxon>Bacillati</taxon>
        <taxon>Actinomycetota</taxon>
        <taxon>Actinomycetes</taxon>
        <taxon>Micrococcales</taxon>
        <taxon>Promicromonosporaceae</taxon>
        <taxon>Promicromonospora</taxon>
    </lineage>
</organism>
<gene>
    <name evidence="2" type="ORF">GCM10017772_46190</name>
</gene>
<evidence type="ECO:0000256" key="1">
    <source>
        <dbReference type="SAM" id="Phobius"/>
    </source>
</evidence>
<reference evidence="2" key="1">
    <citation type="journal article" date="2014" name="Int. J. Syst. Evol. Microbiol.">
        <title>Complete genome sequence of Corynebacterium casei LMG S-19264T (=DSM 44701T), isolated from a smear-ripened cheese.</title>
        <authorList>
            <consortium name="US DOE Joint Genome Institute (JGI-PGF)"/>
            <person name="Walter F."/>
            <person name="Albersmeier A."/>
            <person name="Kalinowski J."/>
            <person name="Ruckert C."/>
        </authorList>
    </citation>
    <scope>NUCLEOTIDE SEQUENCE</scope>
    <source>
        <strain evidence="2">CGMCC 4.7398</strain>
    </source>
</reference>
<evidence type="ECO:0000313" key="3">
    <source>
        <dbReference type="Proteomes" id="UP000627369"/>
    </source>
</evidence>